<protein>
    <submittedName>
        <fullName evidence="1">Uncharacterized protein</fullName>
    </submittedName>
</protein>
<proteinExistence type="predicted"/>
<evidence type="ECO:0000313" key="2">
    <source>
        <dbReference type="Proteomes" id="UP000244223"/>
    </source>
</evidence>
<reference evidence="1 2" key="1">
    <citation type="submission" date="2018-04" db="EMBL/GenBank/DDBJ databases">
        <title>Genomic Encyclopedia of Archaeal and Bacterial Type Strains, Phase II (KMG-II): from individual species to whole genera.</title>
        <authorList>
            <person name="Goeker M."/>
        </authorList>
    </citation>
    <scope>NUCLEOTIDE SEQUENCE [LARGE SCALE GENOMIC DNA]</scope>
    <source>
        <strain evidence="1 2">DSM 5822</strain>
    </source>
</reference>
<dbReference type="EMBL" id="QAON01000001">
    <property type="protein sequence ID" value="PTQ91279.1"/>
    <property type="molecule type" value="Genomic_DNA"/>
</dbReference>
<sequence length="288" mass="31178">MITLCANNPLPTFKSLYDSVVDNLKFPPIAIEIPTLPTLKTPIYEGFSNTNMEILQLIQGLQDFQFQTTLMALIQPLVSVVGGALEDILPKIPHTDLTLIDLLASNPSHIYDVIAAAIAEHGLGIFPFVPKPMFGSFSIPAIEAVNVVKMVVRGYYIAVLNVISSLIDQVTDILELAGLGVLPTIPTLSAITAALMAAFPQFDNLSALIQSGIGIQDIFSMLLFSGFPPIAIPNPLIPSFSSHEIEFQEALSIIYSDFLTIPLAIIIDFVQDTLGMLGFSFPLLCISF</sequence>
<accession>A0A2T5J3T5</accession>
<dbReference type="RefSeq" id="WP_146164404.1">
    <property type="nucleotide sequence ID" value="NZ_QAON01000001.1"/>
</dbReference>
<organism evidence="1 2">
    <name type="scientific">Agitococcus lubricus</name>
    <dbReference type="NCBI Taxonomy" id="1077255"/>
    <lineage>
        <taxon>Bacteria</taxon>
        <taxon>Pseudomonadati</taxon>
        <taxon>Pseudomonadota</taxon>
        <taxon>Gammaproteobacteria</taxon>
        <taxon>Moraxellales</taxon>
        <taxon>Moraxellaceae</taxon>
        <taxon>Agitococcus</taxon>
    </lineage>
</organism>
<comment type="caution">
    <text evidence="1">The sequence shown here is derived from an EMBL/GenBank/DDBJ whole genome shotgun (WGS) entry which is preliminary data.</text>
</comment>
<keyword evidence="2" id="KW-1185">Reference proteome</keyword>
<name>A0A2T5J3T5_9GAMM</name>
<dbReference type="OrthoDB" id="9987201at2"/>
<dbReference type="Proteomes" id="UP000244223">
    <property type="component" value="Unassembled WGS sequence"/>
</dbReference>
<dbReference type="AlphaFoldDB" id="A0A2T5J3T5"/>
<evidence type="ECO:0000313" key="1">
    <source>
        <dbReference type="EMBL" id="PTQ91279.1"/>
    </source>
</evidence>
<gene>
    <name evidence="1" type="ORF">C8N29_101352</name>
</gene>